<keyword evidence="1" id="KW-0472">Membrane</keyword>
<dbReference type="GeneID" id="23462256"/>
<dbReference type="KEGG" id="vg:23462256"/>
<evidence type="ECO:0000313" key="2">
    <source>
        <dbReference type="EMBL" id="AJF97339.1"/>
    </source>
</evidence>
<proteinExistence type="predicted"/>
<accession>A0A0B5J1G5</accession>
<evidence type="ECO:0000256" key="1">
    <source>
        <dbReference type="SAM" id="Phobius"/>
    </source>
</evidence>
<protein>
    <submittedName>
        <fullName evidence="2">Uncharacterized protein</fullName>
    </submittedName>
</protein>
<sequence>MVTHRRHLSFLFSFLFLPLFWSPRPVPPHDARPKLSSILFFLFVFLSFAKLNRCWTWACTMSLAVCQSFLWPWLLVCFASGASVAPCWSPGESEPIACISVCNQKERATTKNGRPYTRPLLAGHCLLALGKPQQTRAKKTLRLFFFLCCWGWMTRT</sequence>
<reference evidence="2 3" key="1">
    <citation type="journal article" date="2015" name="Parasitol. Res.">
        <title>Viruses in close associations with free-living amoebae.</title>
        <authorList>
            <person name="Scheid P."/>
        </authorList>
    </citation>
    <scope>NUCLEOTIDE SEQUENCE [LARGE SCALE GENOMIC DNA]</scope>
    <source>
        <strain evidence="2">KlaHel</strain>
    </source>
</reference>
<feature type="transmembrane region" description="Helical" evidence="1">
    <location>
        <begin position="35"/>
        <end position="51"/>
    </location>
</feature>
<evidence type="ECO:0000313" key="3">
    <source>
        <dbReference type="Proteomes" id="UP000202511"/>
    </source>
</evidence>
<name>A0A0B5J1G5_9VIRU</name>
<keyword evidence="1" id="KW-1133">Transmembrane helix</keyword>
<keyword evidence="1" id="KW-0812">Transmembrane</keyword>
<dbReference type="EMBL" id="KP136319">
    <property type="protein sequence ID" value="AJF97339.1"/>
    <property type="molecule type" value="Genomic_DNA"/>
</dbReference>
<organism evidence="2 3">
    <name type="scientific">Pandoravirus inopinatum</name>
    <dbReference type="NCBI Taxonomy" id="1605721"/>
    <lineage>
        <taxon>Viruses</taxon>
        <taxon>Pandoravirus</taxon>
    </lineage>
</organism>
<dbReference type="Proteomes" id="UP000202511">
    <property type="component" value="Segment"/>
</dbReference>
<dbReference type="RefSeq" id="YP_009119574.1">
    <property type="nucleotide sequence ID" value="NC_026440.1"/>
</dbReference>